<keyword evidence="3" id="KW-1185">Reference proteome</keyword>
<sequence>MPPPSYGRATASSTLKSTTNQSPHAPPSKDPSTPKKAPKRPSTITPARRKTILYKSDLYPINPQDTTKPCPLSSLPSELRTTIYQHVLHTPTLNSHPHSVRKKGVVFYKWPPILHTSRAIRIEAAYIYYTSSLFSFPIRNLDFSYLRAWLDKLPRRHRALLGLNRSLDIQIIPALRHTYTYPPKGWLLDAPVTQHWRECAQFGNLYDTSQQLKFILFCRLMGWFCFNNAAPYREMKWRYRFDSEFVGKFFAYDAQILTKWAREVVGVVGMRGVVRAWTRGRAAGRGREEAMRFLGDLDEGFGCVEGGYGEGMVEDWRNLMEGLRKVVEKW</sequence>
<feature type="compositionally biased region" description="Polar residues" evidence="1">
    <location>
        <begin position="10"/>
        <end position="23"/>
    </location>
</feature>
<evidence type="ECO:0000313" key="3">
    <source>
        <dbReference type="Proteomes" id="UP000799424"/>
    </source>
</evidence>
<name>A0A6A7A9C9_9PLEO</name>
<dbReference type="PANTHER" id="PTHR42085">
    <property type="entry name" value="F-BOX DOMAIN-CONTAINING PROTEIN"/>
    <property type="match status" value="1"/>
</dbReference>
<reference evidence="2" key="1">
    <citation type="journal article" date="2020" name="Stud. Mycol.">
        <title>101 Dothideomycetes genomes: a test case for predicting lifestyles and emergence of pathogens.</title>
        <authorList>
            <person name="Haridas S."/>
            <person name="Albert R."/>
            <person name="Binder M."/>
            <person name="Bloem J."/>
            <person name="Labutti K."/>
            <person name="Salamov A."/>
            <person name="Andreopoulos B."/>
            <person name="Baker S."/>
            <person name="Barry K."/>
            <person name="Bills G."/>
            <person name="Bluhm B."/>
            <person name="Cannon C."/>
            <person name="Castanera R."/>
            <person name="Culley D."/>
            <person name="Daum C."/>
            <person name="Ezra D."/>
            <person name="Gonzalez J."/>
            <person name="Henrissat B."/>
            <person name="Kuo A."/>
            <person name="Liang C."/>
            <person name="Lipzen A."/>
            <person name="Lutzoni F."/>
            <person name="Magnuson J."/>
            <person name="Mondo S."/>
            <person name="Nolan M."/>
            <person name="Ohm R."/>
            <person name="Pangilinan J."/>
            <person name="Park H.-J."/>
            <person name="Ramirez L."/>
            <person name="Alfaro M."/>
            <person name="Sun H."/>
            <person name="Tritt A."/>
            <person name="Yoshinaga Y."/>
            <person name="Zwiers L.-H."/>
            <person name="Turgeon B."/>
            <person name="Goodwin S."/>
            <person name="Spatafora J."/>
            <person name="Crous P."/>
            <person name="Grigoriev I."/>
        </authorList>
    </citation>
    <scope>NUCLEOTIDE SEQUENCE</scope>
    <source>
        <strain evidence="2">CBS 113818</strain>
    </source>
</reference>
<gene>
    <name evidence="2" type="ORF">CC86DRAFT_346153</name>
</gene>
<organism evidence="2 3">
    <name type="scientific">Ophiobolus disseminans</name>
    <dbReference type="NCBI Taxonomy" id="1469910"/>
    <lineage>
        <taxon>Eukaryota</taxon>
        <taxon>Fungi</taxon>
        <taxon>Dikarya</taxon>
        <taxon>Ascomycota</taxon>
        <taxon>Pezizomycotina</taxon>
        <taxon>Dothideomycetes</taxon>
        <taxon>Pleosporomycetidae</taxon>
        <taxon>Pleosporales</taxon>
        <taxon>Pleosporineae</taxon>
        <taxon>Phaeosphaeriaceae</taxon>
        <taxon>Ophiobolus</taxon>
    </lineage>
</organism>
<evidence type="ECO:0008006" key="4">
    <source>
        <dbReference type="Google" id="ProtNLM"/>
    </source>
</evidence>
<protein>
    <recommendedName>
        <fullName evidence="4">F-box domain-containing protein</fullName>
    </recommendedName>
</protein>
<dbReference type="Proteomes" id="UP000799424">
    <property type="component" value="Unassembled WGS sequence"/>
</dbReference>
<dbReference type="PANTHER" id="PTHR42085:SF1">
    <property type="entry name" value="F-BOX DOMAIN-CONTAINING PROTEIN"/>
    <property type="match status" value="1"/>
</dbReference>
<dbReference type="AlphaFoldDB" id="A0A6A7A9C9"/>
<proteinExistence type="predicted"/>
<evidence type="ECO:0000313" key="2">
    <source>
        <dbReference type="EMBL" id="KAF2829424.1"/>
    </source>
</evidence>
<dbReference type="InterPro" id="IPR038883">
    <property type="entry name" value="AN11006-like"/>
</dbReference>
<dbReference type="EMBL" id="MU006221">
    <property type="protein sequence ID" value="KAF2829424.1"/>
    <property type="molecule type" value="Genomic_DNA"/>
</dbReference>
<dbReference type="OrthoDB" id="3942472at2759"/>
<evidence type="ECO:0000256" key="1">
    <source>
        <dbReference type="SAM" id="MobiDB-lite"/>
    </source>
</evidence>
<accession>A0A6A7A9C9</accession>
<feature type="region of interest" description="Disordered" evidence="1">
    <location>
        <begin position="1"/>
        <end position="47"/>
    </location>
</feature>